<dbReference type="EMBL" id="BBLG01000002">
    <property type="protein sequence ID" value="GAK75705.1"/>
    <property type="molecule type" value="Genomic_DNA"/>
</dbReference>
<name>A0A081D9V9_NONUL</name>
<evidence type="ECO:0000313" key="5">
    <source>
        <dbReference type="EMBL" id="PRX12834.1"/>
    </source>
</evidence>
<dbReference type="RefSeq" id="WP_262496358.1">
    <property type="nucleotide sequence ID" value="NZ_CP138994.1"/>
</dbReference>
<feature type="transmembrane region" description="Helical" evidence="1">
    <location>
        <begin position="6"/>
        <end position="26"/>
    </location>
</feature>
<evidence type="ECO:0000313" key="3">
    <source>
        <dbReference type="EMBL" id="GAL00469.1"/>
    </source>
</evidence>
<comment type="caution">
    <text evidence="2">The sequence shown here is derived from an EMBL/GenBank/DDBJ whole genome shotgun (WGS) entry which is preliminary data.</text>
</comment>
<protein>
    <submittedName>
        <fullName evidence="2">Uncharacterized protein</fullName>
    </submittedName>
</protein>
<keyword evidence="1" id="KW-0812">Transmembrane</keyword>
<evidence type="ECO:0000256" key="1">
    <source>
        <dbReference type="SAM" id="Phobius"/>
    </source>
</evidence>
<gene>
    <name evidence="4" type="ORF">JCM19275_1882</name>
    <name evidence="2" type="ORF">JCM19296_1297</name>
    <name evidence="3" type="ORF">JCM19314_2077</name>
    <name evidence="5" type="ORF">LY02_02486</name>
</gene>
<dbReference type="EMBL" id="PVNA01000005">
    <property type="protein sequence ID" value="PRX12834.1"/>
    <property type="molecule type" value="Genomic_DNA"/>
</dbReference>
<sequence length="42" mass="4825">MAALFIILLYLIGIAACIGIIIYLIIKRIEKKGNEGFEERDW</sequence>
<dbReference type="AlphaFoldDB" id="A0A081D9V9"/>
<evidence type="ECO:0000313" key="6">
    <source>
        <dbReference type="Proteomes" id="UP000028980"/>
    </source>
</evidence>
<evidence type="ECO:0000313" key="8">
    <source>
        <dbReference type="Proteomes" id="UP000029647"/>
    </source>
</evidence>
<dbReference type="Proteomes" id="UP000029647">
    <property type="component" value="Unassembled WGS sequence"/>
</dbReference>
<dbReference type="Proteomes" id="UP000029226">
    <property type="component" value="Unassembled WGS sequence"/>
</dbReference>
<reference evidence="5 9" key="2">
    <citation type="submission" date="2018-03" db="EMBL/GenBank/DDBJ databases">
        <title>Genomic Encyclopedia of Archaeal and Bacterial Type Strains, Phase II (KMG-II): from individual species to whole genera.</title>
        <authorList>
            <person name="Goeker M."/>
        </authorList>
    </citation>
    <scope>NUCLEOTIDE SEQUENCE [LARGE SCALE GENOMIC DNA]</scope>
    <source>
        <strain evidence="5 9">DSM 22727</strain>
    </source>
</reference>
<dbReference type="Proteomes" id="UP000239997">
    <property type="component" value="Unassembled WGS sequence"/>
</dbReference>
<evidence type="ECO:0000313" key="4">
    <source>
        <dbReference type="EMBL" id="GAL75431.1"/>
    </source>
</evidence>
<keyword evidence="9" id="KW-1185">Reference proteome</keyword>
<reference evidence="6 7" key="1">
    <citation type="journal article" date="2014" name="Genome Announc.">
        <title>Draft Genome Sequences of Marine Flavobacterium Nonlabens Strains NR17, NR24, NR27, NR32, NR33, and Ara13.</title>
        <authorList>
            <person name="Nakanishi M."/>
            <person name="Meirelles P."/>
            <person name="Suzuki R."/>
            <person name="Takatani N."/>
            <person name="Mino S."/>
            <person name="Suda W."/>
            <person name="Oshima K."/>
            <person name="Hattori M."/>
            <person name="Ohkuma M."/>
            <person name="Hosokawa M."/>
            <person name="Miyashita K."/>
            <person name="Thompson F.L."/>
            <person name="Niwa A."/>
            <person name="Sawabe T."/>
            <person name="Sawabe T."/>
        </authorList>
    </citation>
    <scope>NUCLEOTIDE SEQUENCE [LARGE SCALE GENOMIC DNA]</scope>
    <source>
        <strain evidence="4">JCM 19275</strain>
        <strain evidence="2">JCM 19296</strain>
        <strain evidence="3">JCM 19314</strain>
        <strain evidence="8">JCM19275</strain>
        <strain evidence="6">JCM19296</strain>
        <strain evidence="7">JCM19314</strain>
    </source>
</reference>
<organism evidence="2 6">
    <name type="scientific">Nonlabens ulvanivorans</name>
    <name type="common">Persicivirga ulvanivorans</name>
    <dbReference type="NCBI Taxonomy" id="906888"/>
    <lineage>
        <taxon>Bacteria</taxon>
        <taxon>Pseudomonadati</taxon>
        <taxon>Bacteroidota</taxon>
        <taxon>Flavobacteriia</taxon>
        <taxon>Flavobacteriales</taxon>
        <taxon>Flavobacteriaceae</taxon>
        <taxon>Nonlabens</taxon>
    </lineage>
</organism>
<keyword evidence="1" id="KW-0472">Membrane</keyword>
<accession>A0A081D9V9</accession>
<dbReference type="EMBL" id="BBNT01000005">
    <property type="protein sequence ID" value="GAL75431.1"/>
    <property type="molecule type" value="Genomic_DNA"/>
</dbReference>
<dbReference type="EMBL" id="BBMM01000005">
    <property type="protein sequence ID" value="GAL00469.1"/>
    <property type="molecule type" value="Genomic_DNA"/>
</dbReference>
<evidence type="ECO:0000313" key="7">
    <source>
        <dbReference type="Proteomes" id="UP000029226"/>
    </source>
</evidence>
<proteinExistence type="predicted"/>
<dbReference type="Proteomes" id="UP000028980">
    <property type="component" value="Unassembled WGS sequence"/>
</dbReference>
<evidence type="ECO:0000313" key="2">
    <source>
        <dbReference type="EMBL" id="GAK75705.1"/>
    </source>
</evidence>
<keyword evidence="1" id="KW-1133">Transmembrane helix</keyword>
<evidence type="ECO:0000313" key="9">
    <source>
        <dbReference type="Proteomes" id="UP000239997"/>
    </source>
</evidence>